<dbReference type="STRING" id="7868.ENSCMIP00000001396"/>
<feature type="region of interest" description="Disordered" evidence="3">
    <location>
        <begin position="27"/>
        <end position="150"/>
    </location>
</feature>
<feature type="compositionally biased region" description="Basic residues" evidence="3">
    <location>
        <begin position="174"/>
        <end position="187"/>
    </location>
</feature>
<dbReference type="Pfam" id="PF07679">
    <property type="entry name" value="I-set"/>
    <property type="match status" value="5"/>
</dbReference>
<dbReference type="FunFam" id="2.60.40.10:FF:000032">
    <property type="entry name" value="palladin isoform X1"/>
    <property type="match status" value="2"/>
</dbReference>
<organism evidence="5 6">
    <name type="scientific">Callorhinchus milii</name>
    <name type="common">Ghost shark</name>
    <dbReference type="NCBI Taxonomy" id="7868"/>
    <lineage>
        <taxon>Eukaryota</taxon>
        <taxon>Metazoa</taxon>
        <taxon>Chordata</taxon>
        <taxon>Craniata</taxon>
        <taxon>Vertebrata</taxon>
        <taxon>Chondrichthyes</taxon>
        <taxon>Holocephali</taxon>
        <taxon>Chimaeriformes</taxon>
        <taxon>Callorhinchidae</taxon>
        <taxon>Callorhinchus</taxon>
    </lineage>
</organism>
<feature type="region of interest" description="Disordered" evidence="3">
    <location>
        <begin position="676"/>
        <end position="725"/>
    </location>
</feature>
<feature type="compositionally biased region" description="Low complexity" evidence="3">
    <location>
        <begin position="783"/>
        <end position="798"/>
    </location>
</feature>
<feature type="compositionally biased region" description="Low complexity" evidence="3">
    <location>
        <begin position="818"/>
        <end position="829"/>
    </location>
</feature>
<dbReference type="InParanoid" id="A0A4W3GDH4"/>
<reference evidence="5" key="5">
    <citation type="submission" date="2025-09" db="UniProtKB">
        <authorList>
            <consortium name="Ensembl"/>
        </authorList>
    </citation>
    <scope>IDENTIFICATION</scope>
</reference>
<name>A0A4W3GDH4_CALMI</name>
<evidence type="ECO:0000256" key="2">
    <source>
        <dbReference type="ARBA" id="ARBA00023319"/>
    </source>
</evidence>
<dbReference type="SMART" id="SM00408">
    <property type="entry name" value="IGc2"/>
    <property type="match status" value="5"/>
</dbReference>
<dbReference type="InterPro" id="IPR003598">
    <property type="entry name" value="Ig_sub2"/>
</dbReference>
<dbReference type="PANTHER" id="PTHR47633:SF4">
    <property type="entry name" value="MYOPALLADIN ISOFORM X1"/>
    <property type="match status" value="1"/>
</dbReference>
<feature type="domain" description="Ig-like" evidence="4">
    <location>
        <begin position="1005"/>
        <end position="1089"/>
    </location>
</feature>
<gene>
    <name evidence="5" type="primary">mypn</name>
</gene>
<dbReference type="OMA" id="DEMDHKP"/>
<dbReference type="GO" id="GO:0004672">
    <property type="term" value="F:protein kinase activity"/>
    <property type="evidence" value="ECO:0007669"/>
    <property type="project" value="TreeGrafter"/>
</dbReference>
<dbReference type="SMART" id="SM00409">
    <property type="entry name" value="IG"/>
    <property type="match status" value="5"/>
</dbReference>
<evidence type="ECO:0000259" key="4">
    <source>
        <dbReference type="PROSITE" id="PS50835"/>
    </source>
</evidence>
<dbReference type="PROSITE" id="PS50835">
    <property type="entry name" value="IG_LIKE"/>
    <property type="match status" value="5"/>
</dbReference>
<dbReference type="InterPro" id="IPR036179">
    <property type="entry name" value="Ig-like_dom_sf"/>
</dbReference>
<keyword evidence="6" id="KW-1185">Reference proteome</keyword>
<proteinExistence type="predicted"/>
<dbReference type="SUPFAM" id="SSF48726">
    <property type="entry name" value="Immunoglobulin"/>
    <property type="match status" value="5"/>
</dbReference>
<feature type="compositionally biased region" description="Basic and acidic residues" evidence="3">
    <location>
        <begin position="133"/>
        <end position="150"/>
    </location>
</feature>
<evidence type="ECO:0000313" key="6">
    <source>
        <dbReference type="Proteomes" id="UP000314986"/>
    </source>
</evidence>
<feature type="compositionally biased region" description="Polar residues" evidence="3">
    <location>
        <begin position="119"/>
        <end position="131"/>
    </location>
</feature>
<feature type="compositionally biased region" description="Low complexity" evidence="3">
    <location>
        <begin position="188"/>
        <end position="202"/>
    </location>
</feature>
<feature type="compositionally biased region" description="Polar residues" evidence="3">
    <location>
        <begin position="54"/>
        <end position="68"/>
    </location>
</feature>
<reference evidence="5" key="4">
    <citation type="submission" date="2025-08" db="UniProtKB">
        <authorList>
            <consortium name="Ensembl"/>
        </authorList>
    </citation>
    <scope>IDENTIFICATION</scope>
</reference>
<dbReference type="GeneID" id="103181113"/>
<sequence>MQEENFEASTSISQLLRDSYLADVRIHQGHGEKSRSEAASKNFYRGTKPGVSQDLESQGESSDLSAFLSQEELDESVNLAQQAIAQCSHESKKDNTGIPGNRQVDSSGLLEKPHHQPFHNENVNETTSSLETGYKKLKEEPKSPLVHESEAKKDYLSKAADFIEELSSLFKTQSSKRIRPRACKSPRSRSQSKTNSQSQKSSWPVDERERSHDSIPVEKYDETISNVESEEITQTSILASDTETLTPEPITTETQSTPVYIEETKGNRPRFIQKLKSREAPEGSRVQLDCTVTGIPTPEVRWYCEGKELQNSPDLHIVRDSDRYSLIISEAFEEDTGRYTCLASNIYGSDATSAEIYIEGVSSSESELDSSKDDVTQAENNISVPFEESTNASNTEAVHSEVEQIHPTAAQPLSQPLPLSQPIQQIQSPTNFLQGLDGLPLMAAPVFTKPLQDVTATEGQLVVLECRVKGVPFPKMEWYREETLIEDSPDFRILQKKPRSIAESEEICTLVIAEAFPEDSGTFTCTASNKYGTVSSTAHLTVTGIDDGNAINLNAVSTVTVEAIEHSVPAQQEVSMSKPTVLLKPKLEGVLVNHHDHKPKAHLRVHFKLPEDDRGSEPSFEDMFATGLHAANGQNIWTSAQGLNSPTKEPPPVFAKPKLDLVQLQQLHNQVLLEQQQEASLPQPSPQSPSQSTSFPPDFPSTMSVVNSASNLSGQQSTSTKLQTSKSTLSQTFNYARPKQFIAAQNITPAIVSNYSTSQPKQPNEENYFGAALMPANQFTYTSASSPLPHSSPTTSLAGGSISPPFPPRPQYHPRVISPTSPSSSSPSPVQDPVAFLSSILPSLPSLPTTNAMGLPRSAPAASAQGILKKAVISPRTSTDHDIRDSKDAVMFDLERKLRLKDDVFQNGQQRLTYEDKLARRFLGPNSSPSVVNFGEVEDHTKSQDFKYLIESTRNSLGQQQEYKVSNFEQRLMNEIEFRLERTPVEESDDEIQHEDIPTGKCIAPIFDKKLKHFRVVEGSPVTFSSKVVGIPVPKVYWFKDGKQISKKDKLIKMKREGDGVCSLYIKSATNDDDGNYTIMAANPQGRISCSGHLMVQSTPRRGRSVPPIQNQRTRSRVLEGEEPVQERFFRPHFLQATGDMVAHEGRFCRLDCKVSGLPNPDLIWLLNGKLVLPDACHRMLVRENGIHSILIDPLSARDGGTYTCIATNKAGQSSFSLELSVVAKEITKAPVFIEKLQNVGVAEGCPIRLECRVLGMPPPTIFWKKDNETISPTKERINMHQDTTGYVCLLIQPTKKEDAGWYTVSAKNEAGIVSCTARLDLYAQWHQQIQQPIKKVRPSGSRYAALTDQGLDVKSAFPTVDSAQFSSKHRLMESDEL</sequence>
<feature type="domain" description="Ig-like" evidence="4">
    <location>
        <begin position="1231"/>
        <end position="1321"/>
    </location>
</feature>
<feature type="region of interest" description="Disordered" evidence="3">
    <location>
        <begin position="174"/>
        <end position="224"/>
    </location>
</feature>
<reference evidence="6" key="2">
    <citation type="journal article" date="2007" name="PLoS Biol.">
        <title>Survey sequencing and comparative analysis of the elephant shark (Callorhinchus milii) genome.</title>
        <authorList>
            <person name="Venkatesh B."/>
            <person name="Kirkness E.F."/>
            <person name="Loh Y.H."/>
            <person name="Halpern A.L."/>
            <person name="Lee A.P."/>
            <person name="Johnson J."/>
            <person name="Dandona N."/>
            <person name="Viswanathan L.D."/>
            <person name="Tay A."/>
            <person name="Venter J.C."/>
            <person name="Strausberg R.L."/>
            <person name="Brenner S."/>
        </authorList>
    </citation>
    <scope>NUCLEOTIDE SEQUENCE [LARGE SCALE GENOMIC DNA]</scope>
</reference>
<dbReference type="FunFam" id="2.60.40.10:FF:002203">
    <property type="entry name" value="Titin, tandem duplicate 1"/>
    <property type="match status" value="1"/>
</dbReference>
<dbReference type="FunFam" id="2.60.40.10:FF:000256">
    <property type="entry name" value="myopalladin isoform X1"/>
    <property type="match status" value="1"/>
</dbReference>
<evidence type="ECO:0000313" key="5">
    <source>
        <dbReference type="Ensembl" id="ENSCMIP00000001396.1"/>
    </source>
</evidence>
<dbReference type="GeneTree" id="ENSGT00940000153441"/>
<dbReference type="CTD" id="84665"/>
<feature type="region of interest" description="Disordered" evidence="3">
    <location>
        <begin position="1098"/>
        <end position="1118"/>
    </location>
</feature>
<reference evidence="6" key="1">
    <citation type="journal article" date="2006" name="Science">
        <title>Ancient noncoding elements conserved in the human genome.</title>
        <authorList>
            <person name="Venkatesh B."/>
            <person name="Kirkness E.F."/>
            <person name="Loh Y.H."/>
            <person name="Halpern A.L."/>
            <person name="Lee A.P."/>
            <person name="Johnson J."/>
            <person name="Dandona N."/>
            <person name="Viswanathan L.D."/>
            <person name="Tay A."/>
            <person name="Venter J.C."/>
            <person name="Strausberg R.L."/>
            <person name="Brenner S."/>
        </authorList>
    </citation>
    <scope>NUCLEOTIDE SEQUENCE [LARGE SCALE GENOMIC DNA]</scope>
</reference>
<evidence type="ECO:0000256" key="1">
    <source>
        <dbReference type="ARBA" id="ARBA00023157"/>
    </source>
</evidence>
<dbReference type="Ensembl" id="ENSCMIT00000001459.1">
    <property type="protein sequence ID" value="ENSCMIP00000001396.1"/>
    <property type="gene ID" value="ENSCMIG00000000891.1"/>
</dbReference>
<feature type="compositionally biased region" description="Basic and acidic residues" evidence="3">
    <location>
        <begin position="27"/>
        <end position="38"/>
    </location>
</feature>
<protein>
    <submittedName>
        <fullName evidence="5">Myopalladin</fullName>
    </submittedName>
</protein>
<dbReference type="FunFam" id="2.60.40.10:FF:000761">
    <property type="entry name" value="palladin isoform X2"/>
    <property type="match status" value="1"/>
</dbReference>
<keyword evidence="2" id="KW-0393">Immunoglobulin domain</keyword>
<feature type="compositionally biased region" description="Low complexity" evidence="3">
    <location>
        <begin position="715"/>
        <end position="725"/>
    </location>
</feature>
<dbReference type="PANTHER" id="PTHR47633">
    <property type="entry name" value="IMMUNOGLOBULIN"/>
    <property type="match status" value="1"/>
</dbReference>
<dbReference type="Proteomes" id="UP000314986">
    <property type="component" value="Unassembled WGS sequence"/>
</dbReference>
<dbReference type="InterPro" id="IPR007110">
    <property type="entry name" value="Ig-like_dom"/>
</dbReference>
<feature type="region of interest" description="Disordered" evidence="3">
    <location>
        <begin position="783"/>
        <end position="831"/>
    </location>
</feature>
<accession>A0A4W3GDH4</accession>
<dbReference type="KEGG" id="cmk:103181113"/>
<feature type="domain" description="Ig-like" evidence="4">
    <location>
        <begin position="445"/>
        <end position="541"/>
    </location>
</feature>
<dbReference type="Gene3D" id="2.60.40.10">
    <property type="entry name" value="Immunoglobulins"/>
    <property type="match status" value="5"/>
</dbReference>
<dbReference type="InterPro" id="IPR013098">
    <property type="entry name" value="Ig_I-set"/>
</dbReference>
<feature type="compositionally biased region" description="Low complexity" evidence="3">
    <location>
        <begin position="676"/>
        <end position="702"/>
    </location>
</feature>
<dbReference type="InterPro" id="IPR013783">
    <property type="entry name" value="Ig-like_fold"/>
</dbReference>
<dbReference type="OrthoDB" id="6612025at2759"/>
<evidence type="ECO:0000256" key="3">
    <source>
        <dbReference type="SAM" id="MobiDB-lite"/>
    </source>
</evidence>
<feature type="compositionally biased region" description="Basic and acidic residues" evidence="3">
    <location>
        <begin position="205"/>
        <end position="222"/>
    </location>
</feature>
<reference evidence="6" key="3">
    <citation type="journal article" date="2014" name="Nature">
        <title>Elephant shark genome provides unique insights into gnathostome evolution.</title>
        <authorList>
            <consortium name="International Elephant Shark Genome Sequencing Consortium"/>
            <person name="Venkatesh B."/>
            <person name="Lee A.P."/>
            <person name="Ravi V."/>
            <person name="Maurya A.K."/>
            <person name="Lian M.M."/>
            <person name="Swann J.B."/>
            <person name="Ohta Y."/>
            <person name="Flajnik M.F."/>
            <person name="Sutoh Y."/>
            <person name="Kasahara M."/>
            <person name="Hoon S."/>
            <person name="Gangu V."/>
            <person name="Roy S.W."/>
            <person name="Irimia M."/>
            <person name="Korzh V."/>
            <person name="Kondrychyn I."/>
            <person name="Lim Z.W."/>
            <person name="Tay B.H."/>
            <person name="Tohari S."/>
            <person name="Kong K.W."/>
            <person name="Ho S."/>
            <person name="Lorente-Galdos B."/>
            <person name="Quilez J."/>
            <person name="Marques-Bonet T."/>
            <person name="Raney B.J."/>
            <person name="Ingham P.W."/>
            <person name="Tay A."/>
            <person name="Hillier L.W."/>
            <person name="Minx P."/>
            <person name="Boehm T."/>
            <person name="Wilson R.K."/>
            <person name="Brenner S."/>
            <person name="Warren W.C."/>
        </authorList>
    </citation>
    <scope>NUCLEOTIDE SEQUENCE [LARGE SCALE GENOMIC DNA]</scope>
</reference>
<feature type="domain" description="Ig-like" evidence="4">
    <location>
        <begin position="269"/>
        <end position="359"/>
    </location>
</feature>
<feature type="compositionally biased region" description="Polar residues" evidence="3">
    <location>
        <begin position="703"/>
        <end position="714"/>
    </location>
</feature>
<keyword evidence="1" id="KW-1015">Disulfide bond</keyword>
<feature type="domain" description="Ig-like" evidence="4">
    <location>
        <begin position="1132"/>
        <end position="1221"/>
    </location>
</feature>
<dbReference type="InterPro" id="IPR003599">
    <property type="entry name" value="Ig_sub"/>
</dbReference>